<proteinExistence type="predicted"/>
<evidence type="ECO:0000313" key="3">
    <source>
        <dbReference type="Proteomes" id="UP000182658"/>
    </source>
</evidence>
<dbReference type="InParanoid" id="A0A1J7JXU5"/>
<evidence type="ECO:0000256" key="1">
    <source>
        <dbReference type="SAM" id="Phobius"/>
    </source>
</evidence>
<keyword evidence="1" id="KW-1133">Transmembrane helix</keyword>
<sequence>MHIPKVPSSSDVIPWTLGSIFGGTLYSPPMEPPRVPNLTFHHQRRETEPKNLFFPFCSSSSNWSSLPRKPTAQATTRLPFRLHGALPLRITLPSFLYRLASFDSTGYPSAQLFTLYFFLLQPLLGASVLLHRLLETRP</sequence>
<organism evidence="2 3">
    <name type="scientific">Coniochaeta ligniaria NRRL 30616</name>
    <dbReference type="NCBI Taxonomy" id="1408157"/>
    <lineage>
        <taxon>Eukaryota</taxon>
        <taxon>Fungi</taxon>
        <taxon>Dikarya</taxon>
        <taxon>Ascomycota</taxon>
        <taxon>Pezizomycotina</taxon>
        <taxon>Sordariomycetes</taxon>
        <taxon>Sordariomycetidae</taxon>
        <taxon>Coniochaetales</taxon>
        <taxon>Coniochaetaceae</taxon>
        <taxon>Coniochaeta</taxon>
    </lineage>
</organism>
<protein>
    <submittedName>
        <fullName evidence="2">Uncharacterized protein</fullName>
    </submittedName>
</protein>
<accession>A0A1J7JXU5</accession>
<gene>
    <name evidence="2" type="ORF">CONLIGDRAFT_31176</name>
</gene>
<reference evidence="2 3" key="1">
    <citation type="submission" date="2016-10" db="EMBL/GenBank/DDBJ databases">
        <title>Draft genome sequence of Coniochaeta ligniaria NRRL30616, a lignocellulolytic fungus for bioabatement of inhibitors in plant biomass hydrolysates.</title>
        <authorList>
            <consortium name="DOE Joint Genome Institute"/>
            <person name="Jimenez D.J."/>
            <person name="Hector R.E."/>
            <person name="Riley R."/>
            <person name="Sun H."/>
            <person name="Grigoriev I.V."/>
            <person name="Van Elsas J.D."/>
            <person name="Nichols N.N."/>
        </authorList>
    </citation>
    <scope>NUCLEOTIDE SEQUENCE [LARGE SCALE GENOMIC DNA]</scope>
    <source>
        <strain evidence="2 3">NRRL 30616</strain>
    </source>
</reference>
<dbReference type="EMBL" id="KV875093">
    <property type="protein sequence ID" value="OIW34936.1"/>
    <property type="molecule type" value="Genomic_DNA"/>
</dbReference>
<feature type="transmembrane region" description="Helical" evidence="1">
    <location>
        <begin position="112"/>
        <end position="134"/>
    </location>
</feature>
<evidence type="ECO:0000313" key="2">
    <source>
        <dbReference type="EMBL" id="OIW34936.1"/>
    </source>
</evidence>
<keyword evidence="1" id="KW-0472">Membrane</keyword>
<dbReference type="AlphaFoldDB" id="A0A1J7JXU5"/>
<name>A0A1J7JXU5_9PEZI</name>
<keyword evidence="1" id="KW-0812">Transmembrane</keyword>
<keyword evidence="3" id="KW-1185">Reference proteome</keyword>
<dbReference type="Proteomes" id="UP000182658">
    <property type="component" value="Unassembled WGS sequence"/>
</dbReference>